<keyword evidence="4" id="KW-0862">Zinc</keyword>
<dbReference type="Pfam" id="PF07967">
    <property type="entry name" value="zf-C3HC"/>
    <property type="match status" value="1"/>
</dbReference>
<evidence type="ECO:0000313" key="10">
    <source>
        <dbReference type="Proteomes" id="UP001063166"/>
    </source>
</evidence>
<dbReference type="GO" id="GO:0008270">
    <property type="term" value="F:zinc ion binding"/>
    <property type="evidence" value="ECO:0007669"/>
    <property type="project" value="UniProtKB-KW"/>
</dbReference>
<comment type="caution">
    <text evidence="9">The sequence shown here is derived from an EMBL/GenBank/DDBJ whole genome shotgun (WGS) entry which is preliminary data.</text>
</comment>
<evidence type="ECO:0000313" key="9">
    <source>
        <dbReference type="EMBL" id="GLB40163.1"/>
    </source>
</evidence>
<dbReference type="GO" id="GO:0005634">
    <property type="term" value="C:nucleus"/>
    <property type="evidence" value="ECO:0007669"/>
    <property type="project" value="UniProtKB-SubCell"/>
</dbReference>
<feature type="region of interest" description="Disordered" evidence="6">
    <location>
        <begin position="1"/>
        <end position="66"/>
    </location>
</feature>
<evidence type="ECO:0000256" key="3">
    <source>
        <dbReference type="ARBA" id="ARBA00022771"/>
    </source>
</evidence>
<feature type="domain" description="NuBaID C-terminal" evidence="8">
    <location>
        <begin position="435"/>
        <end position="576"/>
    </location>
</feature>
<keyword evidence="3" id="KW-0863">Zinc-finger</keyword>
<dbReference type="InterPro" id="IPR013909">
    <property type="entry name" value="NuBaID_C"/>
</dbReference>
<dbReference type="OrthoDB" id="2592092at2759"/>
<sequence length="700" mass="74832">MDSPTPTTSATTATPSTSLIIPAPEVESEAVSNTRTTKRKLDDAFQTLDNAVSPPEVERAPPPKRLHPIRSLYSTLAKYGIKTKESRSAETPSADMPVPSKSTPHLTAILSRAATRTRKALPFNFSGPSSTPAPPLPPTAEYRPSSIPAFLLRLSTFKLATYANKPAAIDAVAAAKCGWVNEGKDRLVCGLCKASWVVAGRDGLSKDAANALVEKQRISLVEMHKHGCPWKARQCDPTIYRVALQSPAAMVKDIKSNAIALDPFVQNIEIKHPLTSTQISSLQSTISSFTLPSQAPQADSTGAASERADGDVFMSAPREATQPSTTAILTSLFGWSLAPAAPSEVWRRTSLSRVTSLSRAPSLSRATSLVPPTPRTPPLSRAPSVRPITPAPSSPAPHGTPATTAAAIPTTPTSGTIVFPSTQFTFRMPSNVSAKRDATLLHCALCQRRVGLWAFAPQPVVETPSTPQGDARAAAGVDMDAAMDVAATSDATSTTTPAVPITPSRRAPPQRQFDLLKEHRSYCPYVVRSTVVPTLPVLPPAATTTNAHARSNSVTSQVGAQNGNAAVEGWRAVLTVVLRYGMGLRQRLGLDFVHRLRGEPEDEEPMEVDGVKAMIAGVKSRGGKDLLRGKLYTKLKTCIPWRFTLGKEGIIIRASVGPRLPKALFPVSRDCHGPCIRHRTFSLIATSTHAILLTVQRPPR</sequence>
<dbReference type="EMBL" id="BRPK01000008">
    <property type="protein sequence ID" value="GLB40163.1"/>
    <property type="molecule type" value="Genomic_DNA"/>
</dbReference>
<feature type="region of interest" description="Disordered" evidence="6">
    <location>
        <begin position="488"/>
        <end position="509"/>
    </location>
</feature>
<dbReference type="PANTHER" id="PTHR15835">
    <property type="entry name" value="NUCLEAR-INTERACTING PARTNER OF ALK"/>
    <property type="match status" value="1"/>
</dbReference>
<name>A0A9P3UNZ0_LYOSH</name>
<dbReference type="AlphaFoldDB" id="A0A9P3UNZ0"/>
<feature type="compositionally biased region" description="Low complexity" evidence="6">
    <location>
        <begin position="396"/>
        <end position="414"/>
    </location>
</feature>
<organism evidence="9 10">
    <name type="scientific">Lyophyllum shimeji</name>
    <name type="common">Hon-shimeji</name>
    <name type="synonym">Tricholoma shimeji</name>
    <dbReference type="NCBI Taxonomy" id="47721"/>
    <lineage>
        <taxon>Eukaryota</taxon>
        <taxon>Fungi</taxon>
        <taxon>Dikarya</taxon>
        <taxon>Basidiomycota</taxon>
        <taxon>Agaricomycotina</taxon>
        <taxon>Agaricomycetes</taxon>
        <taxon>Agaricomycetidae</taxon>
        <taxon>Agaricales</taxon>
        <taxon>Tricholomatineae</taxon>
        <taxon>Lyophyllaceae</taxon>
        <taxon>Lyophyllum</taxon>
    </lineage>
</organism>
<comment type="subcellular location">
    <subcellularLocation>
        <location evidence="1">Nucleus</location>
    </subcellularLocation>
</comment>
<dbReference type="Pfam" id="PF08600">
    <property type="entry name" value="NuBaID_C"/>
    <property type="match status" value="1"/>
</dbReference>
<gene>
    <name evidence="9" type="ORF">LshimejAT787_0800340</name>
</gene>
<accession>A0A9P3UNZ0</accession>
<evidence type="ECO:0000256" key="1">
    <source>
        <dbReference type="ARBA" id="ARBA00004123"/>
    </source>
</evidence>
<evidence type="ECO:0000256" key="4">
    <source>
        <dbReference type="ARBA" id="ARBA00022833"/>
    </source>
</evidence>
<evidence type="ECO:0000259" key="7">
    <source>
        <dbReference type="Pfam" id="PF07967"/>
    </source>
</evidence>
<reference evidence="9" key="1">
    <citation type="submission" date="2022-07" db="EMBL/GenBank/DDBJ databases">
        <title>The genome of Lyophyllum shimeji provides insight into the initial evolution of ectomycorrhizal fungal genome.</title>
        <authorList>
            <person name="Kobayashi Y."/>
            <person name="Shibata T."/>
            <person name="Hirakawa H."/>
            <person name="Shigenobu S."/>
            <person name="Nishiyama T."/>
            <person name="Yamada A."/>
            <person name="Hasebe M."/>
            <person name="Kawaguchi M."/>
        </authorList>
    </citation>
    <scope>NUCLEOTIDE SEQUENCE</scope>
    <source>
        <strain evidence="9">AT787</strain>
    </source>
</reference>
<feature type="domain" description="C3HC-type" evidence="7">
    <location>
        <begin position="146"/>
        <end position="259"/>
    </location>
</feature>
<dbReference type="InterPro" id="IPR012935">
    <property type="entry name" value="NuBaID_N"/>
</dbReference>
<keyword evidence="10" id="KW-1185">Reference proteome</keyword>
<dbReference type="Proteomes" id="UP001063166">
    <property type="component" value="Unassembled WGS sequence"/>
</dbReference>
<evidence type="ECO:0000256" key="2">
    <source>
        <dbReference type="ARBA" id="ARBA00022723"/>
    </source>
</evidence>
<evidence type="ECO:0000256" key="5">
    <source>
        <dbReference type="ARBA" id="ARBA00023242"/>
    </source>
</evidence>
<evidence type="ECO:0000259" key="8">
    <source>
        <dbReference type="Pfam" id="PF08600"/>
    </source>
</evidence>
<dbReference type="PANTHER" id="PTHR15835:SF6">
    <property type="entry name" value="ZINC FINGER C3HC-TYPE PROTEIN 1"/>
    <property type="match status" value="1"/>
</dbReference>
<feature type="region of interest" description="Disordered" evidence="6">
    <location>
        <begin position="83"/>
        <end position="103"/>
    </location>
</feature>
<keyword evidence="5" id="KW-0539">Nucleus</keyword>
<keyword evidence="2" id="KW-0479">Metal-binding</keyword>
<feature type="compositionally biased region" description="Low complexity" evidence="6">
    <location>
        <begin position="1"/>
        <end position="18"/>
    </location>
</feature>
<protein>
    <submittedName>
        <fullName evidence="9">Rsm1-like</fullName>
    </submittedName>
</protein>
<evidence type="ECO:0000256" key="6">
    <source>
        <dbReference type="SAM" id="MobiDB-lite"/>
    </source>
</evidence>
<proteinExistence type="predicted"/>
<feature type="region of interest" description="Disordered" evidence="6">
    <location>
        <begin position="362"/>
        <end position="414"/>
    </location>
</feature>